<feature type="domain" description="SusD-like N-terminal" evidence="8">
    <location>
        <begin position="63"/>
        <end position="210"/>
    </location>
</feature>
<evidence type="ECO:0000256" key="3">
    <source>
        <dbReference type="ARBA" id="ARBA00022729"/>
    </source>
</evidence>
<evidence type="ECO:0000259" key="7">
    <source>
        <dbReference type="Pfam" id="PF07980"/>
    </source>
</evidence>
<dbReference type="EMBL" id="JAERTY010000005">
    <property type="protein sequence ID" value="MBL1409331.1"/>
    <property type="molecule type" value="Genomic_DNA"/>
</dbReference>
<dbReference type="Proteomes" id="UP000625283">
    <property type="component" value="Unassembled WGS sequence"/>
</dbReference>
<feature type="signal peptide" evidence="6">
    <location>
        <begin position="1"/>
        <end position="18"/>
    </location>
</feature>
<protein>
    <submittedName>
        <fullName evidence="9">RagB/SusD family nutrient uptake outer membrane protein</fullName>
    </submittedName>
</protein>
<comment type="caution">
    <text evidence="9">The sequence shown here is derived from an EMBL/GenBank/DDBJ whole genome shotgun (WGS) entry which is preliminary data.</text>
</comment>
<feature type="chain" id="PRO_5046502313" evidence="6">
    <location>
        <begin position="19"/>
        <end position="567"/>
    </location>
</feature>
<feature type="domain" description="RagB/SusD" evidence="7">
    <location>
        <begin position="269"/>
        <end position="567"/>
    </location>
</feature>
<evidence type="ECO:0000256" key="2">
    <source>
        <dbReference type="ARBA" id="ARBA00006275"/>
    </source>
</evidence>
<dbReference type="RefSeq" id="WP_202103078.1">
    <property type="nucleotide sequence ID" value="NZ_JAERTY010000005.1"/>
</dbReference>
<dbReference type="Gene3D" id="1.25.40.390">
    <property type="match status" value="1"/>
</dbReference>
<evidence type="ECO:0000259" key="8">
    <source>
        <dbReference type="Pfam" id="PF14322"/>
    </source>
</evidence>
<evidence type="ECO:0000256" key="1">
    <source>
        <dbReference type="ARBA" id="ARBA00004442"/>
    </source>
</evidence>
<keyword evidence="3 6" id="KW-0732">Signal</keyword>
<name>A0ABS1R632_9SPHI</name>
<dbReference type="InterPro" id="IPR011990">
    <property type="entry name" value="TPR-like_helical_dom_sf"/>
</dbReference>
<keyword evidence="5" id="KW-0998">Cell outer membrane</keyword>
<comment type="similarity">
    <text evidence="2">Belongs to the SusD family.</text>
</comment>
<keyword evidence="10" id="KW-1185">Reference proteome</keyword>
<proteinExistence type="inferred from homology"/>
<keyword evidence="4" id="KW-0472">Membrane</keyword>
<dbReference type="Pfam" id="PF07980">
    <property type="entry name" value="SusD_RagB"/>
    <property type="match status" value="1"/>
</dbReference>
<dbReference type="SUPFAM" id="SSF48452">
    <property type="entry name" value="TPR-like"/>
    <property type="match status" value="1"/>
</dbReference>
<evidence type="ECO:0000256" key="4">
    <source>
        <dbReference type="ARBA" id="ARBA00023136"/>
    </source>
</evidence>
<evidence type="ECO:0000256" key="5">
    <source>
        <dbReference type="ARBA" id="ARBA00023237"/>
    </source>
</evidence>
<dbReference type="InterPro" id="IPR012944">
    <property type="entry name" value="SusD_RagB_dom"/>
</dbReference>
<dbReference type="Pfam" id="PF14322">
    <property type="entry name" value="SusD-like_3"/>
    <property type="match status" value="1"/>
</dbReference>
<organism evidence="9 10">
    <name type="scientific">Sphingobacterium faecale</name>
    <dbReference type="NCBI Taxonomy" id="2803775"/>
    <lineage>
        <taxon>Bacteria</taxon>
        <taxon>Pseudomonadati</taxon>
        <taxon>Bacteroidota</taxon>
        <taxon>Sphingobacteriia</taxon>
        <taxon>Sphingobacteriales</taxon>
        <taxon>Sphingobacteriaceae</taxon>
        <taxon>Sphingobacterium</taxon>
    </lineage>
</organism>
<dbReference type="InterPro" id="IPR033985">
    <property type="entry name" value="SusD-like_N"/>
</dbReference>
<gene>
    <name evidence="9" type="ORF">JKG61_11265</name>
</gene>
<evidence type="ECO:0000313" key="9">
    <source>
        <dbReference type="EMBL" id="MBL1409331.1"/>
    </source>
</evidence>
<evidence type="ECO:0000256" key="6">
    <source>
        <dbReference type="SAM" id="SignalP"/>
    </source>
</evidence>
<sequence>MKYITLFICLTMLCFSCAKLDLNPLAEGASDNWNENETQINISLNDLYRIYLWENETNFGLERMTDNWNQRDQINAFAAGSITGQWSIAENTWINSYKGIARANTILEKTEAIDGGIPAATINRFRGEARFMRAALYANLIFHYGDVPFYKTYITIEEAFAMGRTDKSVILKEIYEDFDYAIATLPATYNAGELKRATKGAAMAFKARAALLMGDFTTARDAAKACMDLKVYTLHPDFGEYFLPTTKNSNETIFALPRSVELGVSWTTTNFITRNAGGASVAQPSWELMCAFSCDDGLPIDESPRYNPRNPFLNRDPRCKATIVEFGTEHVGFIYDPNPYATTVLNVATGAMIPNKDSRAVDQYASYNGLTLKKWVDNSWTGNLKTDYDVILMRYADVLLMYAEAKIELNEIDDSVLAAINQVRARAYKKNVTDVTKYPALSNTHVGQSYLRKQIRNERRVELAWENRRFYDIIRWRIAEKVLVKPHYGILDQNDLKSKVVDKGLWFFPGIPEIDEDWLPDFTAMYNAGLIKVLVQRAFDKERQYLWPIPTKEILINENLKPQNPGY</sequence>
<reference evidence="9 10" key="1">
    <citation type="submission" date="2021-01" db="EMBL/GenBank/DDBJ databases">
        <title>C459-1 draft genome sequence.</title>
        <authorList>
            <person name="Zhang X.-F."/>
        </authorList>
    </citation>
    <scope>NUCLEOTIDE SEQUENCE [LARGE SCALE GENOMIC DNA]</scope>
    <source>
        <strain evidence="10">C459-1</strain>
    </source>
</reference>
<accession>A0ABS1R632</accession>
<comment type="subcellular location">
    <subcellularLocation>
        <location evidence="1">Cell outer membrane</location>
    </subcellularLocation>
</comment>
<evidence type="ECO:0000313" key="10">
    <source>
        <dbReference type="Proteomes" id="UP000625283"/>
    </source>
</evidence>